<feature type="domain" description="BTB" evidence="1">
    <location>
        <begin position="11"/>
        <end position="81"/>
    </location>
</feature>
<dbReference type="CDD" id="cd18186">
    <property type="entry name" value="BTB_POZ_ZBTB_KLHL-like"/>
    <property type="match status" value="1"/>
</dbReference>
<keyword evidence="3" id="KW-1185">Reference proteome</keyword>
<evidence type="ECO:0000313" key="3">
    <source>
        <dbReference type="Proteomes" id="UP000294933"/>
    </source>
</evidence>
<dbReference type="OrthoDB" id="71307at2759"/>
<dbReference type="AlphaFoldDB" id="A0A4R5XH44"/>
<dbReference type="EMBL" id="ML170156">
    <property type="protein sequence ID" value="TDL29955.1"/>
    <property type="molecule type" value="Genomic_DNA"/>
</dbReference>
<dbReference type="Gene3D" id="3.30.710.10">
    <property type="entry name" value="Potassium Channel Kv1.1, Chain A"/>
    <property type="match status" value="1"/>
</dbReference>
<dbReference type="PROSITE" id="PS50097">
    <property type="entry name" value="BTB"/>
    <property type="match status" value="1"/>
</dbReference>
<reference evidence="2 3" key="1">
    <citation type="submission" date="2018-06" db="EMBL/GenBank/DDBJ databases">
        <title>A transcriptomic atlas of mushroom development highlights an independent origin of complex multicellularity.</title>
        <authorList>
            <consortium name="DOE Joint Genome Institute"/>
            <person name="Krizsan K."/>
            <person name="Almasi E."/>
            <person name="Merenyi Z."/>
            <person name="Sahu N."/>
            <person name="Viragh M."/>
            <person name="Koszo T."/>
            <person name="Mondo S."/>
            <person name="Kiss B."/>
            <person name="Balint B."/>
            <person name="Kues U."/>
            <person name="Barry K."/>
            <person name="Hegedus J.C."/>
            <person name="Henrissat B."/>
            <person name="Johnson J."/>
            <person name="Lipzen A."/>
            <person name="Ohm R."/>
            <person name="Nagy I."/>
            <person name="Pangilinan J."/>
            <person name="Yan J."/>
            <person name="Xiong Y."/>
            <person name="Grigoriev I.V."/>
            <person name="Hibbett D.S."/>
            <person name="Nagy L.G."/>
        </authorList>
    </citation>
    <scope>NUCLEOTIDE SEQUENCE [LARGE SCALE GENOMIC DNA]</scope>
    <source>
        <strain evidence="2 3">SZMC22713</strain>
    </source>
</reference>
<dbReference type="Proteomes" id="UP000294933">
    <property type="component" value="Unassembled WGS sequence"/>
</dbReference>
<evidence type="ECO:0000259" key="1">
    <source>
        <dbReference type="PROSITE" id="PS50097"/>
    </source>
</evidence>
<name>A0A4R5XH44_9AGAM</name>
<dbReference type="SUPFAM" id="SSF54695">
    <property type="entry name" value="POZ domain"/>
    <property type="match status" value="1"/>
</dbReference>
<sequence>MIQQLFAALDADLILRTPDGTQFRVFRQLLAVASPFFKDLLSLPQPPADQLTTPVIDISDEPRAMDIVLRLIYPTDEPILDTLDDISTALAVALKYEMARATRTLRRWLVSPQHLQEAPTRVYAIACRHDFEEEASIASRHTLGINILDCPLSEDLKFITAYSYHRLLDLHRKRSEAAQALMVLEDDVKCMQCSASHYGALCPPKWWSDYEKRAKEELRIHPTTDVIFSMEFLSLSAETGCQRCSQSILESHAFLARLKRRIDELPSTI</sequence>
<gene>
    <name evidence="2" type="ORF">BD410DRAFT_709818</name>
</gene>
<dbReference type="SMART" id="SM00225">
    <property type="entry name" value="BTB"/>
    <property type="match status" value="1"/>
</dbReference>
<dbReference type="InterPro" id="IPR000210">
    <property type="entry name" value="BTB/POZ_dom"/>
</dbReference>
<organism evidence="2 3">
    <name type="scientific">Rickenella mellea</name>
    <dbReference type="NCBI Taxonomy" id="50990"/>
    <lineage>
        <taxon>Eukaryota</taxon>
        <taxon>Fungi</taxon>
        <taxon>Dikarya</taxon>
        <taxon>Basidiomycota</taxon>
        <taxon>Agaricomycotina</taxon>
        <taxon>Agaricomycetes</taxon>
        <taxon>Hymenochaetales</taxon>
        <taxon>Rickenellaceae</taxon>
        <taxon>Rickenella</taxon>
    </lineage>
</organism>
<dbReference type="STRING" id="50990.A0A4R5XH44"/>
<accession>A0A4R5XH44</accession>
<dbReference type="InterPro" id="IPR011333">
    <property type="entry name" value="SKP1/BTB/POZ_sf"/>
</dbReference>
<protein>
    <recommendedName>
        <fullName evidence="1">BTB domain-containing protein</fullName>
    </recommendedName>
</protein>
<dbReference type="Pfam" id="PF00651">
    <property type="entry name" value="BTB"/>
    <property type="match status" value="1"/>
</dbReference>
<proteinExistence type="predicted"/>
<dbReference type="VEuPathDB" id="FungiDB:BD410DRAFT_709818"/>
<evidence type="ECO:0000313" key="2">
    <source>
        <dbReference type="EMBL" id="TDL29955.1"/>
    </source>
</evidence>